<proteinExistence type="inferred from homology"/>
<evidence type="ECO:0000256" key="5">
    <source>
        <dbReference type="ARBA" id="ARBA00048200"/>
    </source>
</evidence>
<protein>
    <recommendedName>
        <fullName evidence="4 6">dTDP-4-dehydrorhamnose reductase</fullName>
        <ecNumber evidence="3 6">1.1.1.133</ecNumber>
    </recommendedName>
</protein>
<dbReference type="AlphaFoldDB" id="A0A5C6C1P2"/>
<accession>A0A5C6C1P2</accession>
<evidence type="ECO:0000256" key="2">
    <source>
        <dbReference type="ARBA" id="ARBA00010944"/>
    </source>
</evidence>
<dbReference type="Pfam" id="PF04321">
    <property type="entry name" value="RmlD_sub_bind"/>
    <property type="match status" value="1"/>
</dbReference>
<dbReference type="SUPFAM" id="SSF51735">
    <property type="entry name" value="NAD(P)-binding Rossmann-fold domains"/>
    <property type="match status" value="1"/>
</dbReference>
<organism evidence="8 9">
    <name type="scientific">Allorhodopirellula heiligendammensis</name>
    <dbReference type="NCBI Taxonomy" id="2714739"/>
    <lineage>
        <taxon>Bacteria</taxon>
        <taxon>Pseudomonadati</taxon>
        <taxon>Planctomycetota</taxon>
        <taxon>Planctomycetia</taxon>
        <taxon>Pirellulales</taxon>
        <taxon>Pirellulaceae</taxon>
        <taxon>Allorhodopirellula</taxon>
    </lineage>
</organism>
<keyword evidence="6" id="KW-0560">Oxidoreductase</keyword>
<evidence type="ECO:0000259" key="7">
    <source>
        <dbReference type="Pfam" id="PF04321"/>
    </source>
</evidence>
<gene>
    <name evidence="8" type="ORF">Poly21_02170</name>
</gene>
<dbReference type="RefSeq" id="WP_146405104.1">
    <property type="nucleotide sequence ID" value="NZ_SJPU01000001.1"/>
</dbReference>
<keyword evidence="6" id="KW-0521">NADP</keyword>
<name>A0A5C6C1P2_9BACT</name>
<comment type="function">
    <text evidence="6">Catalyzes the reduction of dTDP-6-deoxy-L-lyxo-4-hexulose to yield dTDP-L-rhamnose.</text>
</comment>
<comment type="catalytic activity">
    <reaction evidence="5">
        <text>dTDP-beta-L-rhamnose + NADP(+) = dTDP-4-dehydro-beta-L-rhamnose + NADPH + H(+)</text>
        <dbReference type="Rhea" id="RHEA:21796"/>
        <dbReference type="ChEBI" id="CHEBI:15378"/>
        <dbReference type="ChEBI" id="CHEBI:57510"/>
        <dbReference type="ChEBI" id="CHEBI:57783"/>
        <dbReference type="ChEBI" id="CHEBI:58349"/>
        <dbReference type="ChEBI" id="CHEBI:62830"/>
        <dbReference type="EC" id="1.1.1.133"/>
    </reaction>
</comment>
<comment type="pathway">
    <text evidence="1 6">Carbohydrate biosynthesis; dTDP-L-rhamnose biosynthesis.</text>
</comment>
<sequence>MIGLFGSTGYVGQSIAHVLTQRGLDFLPIRHRQIQGITSESLASILRDHGIDFLINSAGYTGKPNVDACELDKANCLDGNATLVGRIREACELAGIPFGHVSSGCIFTGSHADGTGFTEAEPPNFSFRQNNCSFYSGTKALGEEMLADCESCYVWRLRIPFDHRDSPRNYLSKVQRYDRLLEATNSLSHLGEFASACVDSWVQRIPFGIYNVVNGGSITTRRVTELIAESLPRDRSYEFFDDEVEFMAKAATTPRSNCVLDNSKILAAGIAMRPVEDAIRDALEHWQPETSMNENRQLT</sequence>
<evidence type="ECO:0000313" key="9">
    <source>
        <dbReference type="Proteomes" id="UP000319908"/>
    </source>
</evidence>
<evidence type="ECO:0000256" key="6">
    <source>
        <dbReference type="RuleBase" id="RU364082"/>
    </source>
</evidence>
<evidence type="ECO:0000256" key="4">
    <source>
        <dbReference type="ARBA" id="ARBA00017099"/>
    </source>
</evidence>
<comment type="similarity">
    <text evidence="2 6">Belongs to the dTDP-4-dehydrorhamnose reductase family.</text>
</comment>
<dbReference type="EC" id="1.1.1.133" evidence="3 6"/>
<dbReference type="PANTHER" id="PTHR10491:SF4">
    <property type="entry name" value="METHIONINE ADENOSYLTRANSFERASE 2 SUBUNIT BETA"/>
    <property type="match status" value="1"/>
</dbReference>
<evidence type="ECO:0000256" key="3">
    <source>
        <dbReference type="ARBA" id="ARBA00012929"/>
    </source>
</evidence>
<dbReference type="Gene3D" id="3.40.50.720">
    <property type="entry name" value="NAD(P)-binding Rossmann-like Domain"/>
    <property type="match status" value="1"/>
</dbReference>
<dbReference type="GO" id="GO:0006556">
    <property type="term" value="P:S-adenosylmethionine biosynthetic process"/>
    <property type="evidence" value="ECO:0007669"/>
    <property type="project" value="TreeGrafter"/>
</dbReference>
<dbReference type="PANTHER" id="PTHR10491">
    <property type="entry name" value="DTDP-4-DEHYDRORHAMNOSE REDUCTASE"/>
    <property type="match status" value="1"/>
</dbReference>
<dbReference type="InterPro" id="IPR005913">
    <property type="entry name" value="dTDP_dehydrorham_reduct"/>
</dbReference>
<reference evidence="8 9" key="1">
    <citation type="journal article" date="2020" name="Antonie Van Leeuwenhoek">
        <title>Rhodopirellula heiligendammensis sp. nov., Rhodopirellula pilleata sp. nov., and Rhodopirellula solitaria sp. nov. isolated from natural or artificial marine surfaces in Northern Germany and California, USA, and emended description of the genus Rhodopirellula.</title>
        <authorList>
            <person name="Kallscheuer N."/>
            <person name="Wiegand S."/>
            <person name="Jogler M."/>
            <person name="Boedeker C."/>
            <person name="Peeters S.H."/>
            <person name="Rast P."/>
            <person name="Heuer A."/>
            <person name="Jetten M.S.M."/>
            <person name="Rohde M."/>
            <person name="Jogler C."/>
        </authorList>
    </citation>
    <scope>NUCLEOTIDE SEQUENCE [LARGE SCALE GENOMIC DNA]</scope>
    <source>
        <strain evidence="8 9">Poly21</strain>
    </source>
</reference>
<dbReference type="Proteomes" id="UP000319908">
    <property type="component" value="Unassembled WGS sequence"/>
</dbReference>
<evidence type="ECO:0000313" key="8">
    <source>
        <dbReference type="EMBL" id="TWU18062.1"/>
    </source>
</evidence>
<dbReference type="GO" id="GO:0048270">
    <property type="term" value="F:methionine adenosyltransferase regulator activity"/>
    <property type="evidence" value="ECO:0007669"/>
    <property type="project" value="TreeGrafter"/>
</dbReference>
<evidence type="ECO:0000256" key="1">
    <source>
        <dbReference type="ARBA" id="ARBA00004781"/>
    </source>
</evidence>
<dbReference type="GO" id="GO:0048269">
    <property type="term" value="C:methionine adenosyltransferase complex"/>
    <property type="evidence" value="ECO:0007669"/>
    <property type="project" value="TreeGrafter"/>
</dbReference>
<dbReference type="EMBL" id="SJPU01000001">
    <property type="protein sequence ID" value="TWU18062.1"/>
    <property type="molecule type" value="Genomic_DNA"/>
</dbReference>
<comment type="caution">
    <text evidence="8">The sequence shown here is derived from an EMBL/GenBank/DDBJ whole genome shotgun (WGS) entry which is preliminary data.</text>
</comment>
<dbReference type="InterPro" id="IPR036291">
    <property type="entry name" value="NAD(P)-bd_dom_sf"/>
</dbReference>
<keyword evidence="9" id="KW-1185">Reference proteome</keyword>
<dbReference type="InterPro" id="IPR029903">
    <property type="entry name" value="RmlD-like-bd"/>
</dbReference>
<feature type="domain" description="RmlD-like substrate binding" evidence="7">
    <location>
        <begin position="4"/>
        <end position="285"/>
    </location>
</feature>
<dbReference type="GO" id="GO:0008831">
    <property type="term" value="F:dTDP-4-dehydrorhamnose reductase activity"/>
    <property type="evidence" value="ECO:0007669"/>
    <property type="project" value="UniProtKB-EC"/>
</dbReference>
<dbReference type="OrthoDB" id="252618at2"/>